<dbReference type="EnsemblMetazoa" id="ACOM039796-RA">
    <property type="protein sequence ID" value="ACOM039796-PA.1"/>
    <property type="gene ID" value="ACOM039796"/>
</dbReference>
<evidence type="ECO:0000313" key="2">
    <source>
        <dbReference type="EnsemblMetazoa" id="ACOM039796-PA.1"/>
    </source>
</evidence>
<accession>A0A8W7PYB5</accession>
<feature type="compositionally biased region" description="Basic and acidic residues" evidence="1">
    <location>
        <begin position="1"/>
        <end position="10"/>
    </location>
</feature>
<proteinExistence type="predicted"/>
<protein>
    <submittedName>
        <fullName evidence="2">Uncharacterized protein</fullName>
    </submittedName>
</protein>
<name>A0A8W7PYB5_ANOCL</name>
<dbReference type="Proteomes" id="UP000075882">
    <property type="component" value="Unassembled WGS sequence"/>
</dbReference>
<sequence length="111" mass="11999">MHQHDKHDALAHSAKNQLRRNRGTVSEDLNTSKINPFYAASIPTGLAEPAGSGQQPLNHTAFVVVLLVAVGKMADFFYQNFSAFVSRFDSLPAGSAMSLVRCISFFATASV</sequence>
<feature type="region of interest" description="Disordered" evidence="1">
    <location>
        <begin position="1"/>
        <end position="28"/>
    </location>
</feature>
<reference evidence="2" key="1">
    <citation type="submission" date="2022-08" db="UniProtKB">
        <authorList>
            <consortium name="EnsemblMetazoa"/>
        </authorList>
    </citation>
    <scope>IDENTIFICATION</scope>
</reference>
<organism evidence="2">
    <name type="scientific">Anopheles coluzzii</name>
    <name type="common">African malaria mosquito</name>
    <dbReference type="NCBI Taxonomy" id="1518534"/>
    <lineage>
        <taxon>Eukaryota</taxon>
        <taxon>Metazoa</taxon>
        <taxon>Ecdysozoa</taxon>
        <taxon>Arthropoda</taxon>
        <taxon>Hexapoda</taxon>
        <taxon>Insecta</taxon>
        <taxon>Pterygota</taxon>
        <taxon>Neoptera</taxon>
        <taxon>Endopterygota</taxon>
        <taxon>Diptera</taxon>
        <taxon>Nematocera</taxon>
        <taxon>Culicoidea</taxon>
        <taxon>Culicidae</taxon>
        <taxon>Anophelinae</taxon>
        <taxon>Anopheles</taxon>
    </lineage>
</organism>
<evidence type="ECO:0000256" key="1">
    <source>
        <dbReference type="SAM" id="MobiDB-lite"/>
    </source>
</evidence>
<dbReference type="AlphaFoldDB" id="A0A8W7PYB5"/>